<gene>
    <name evidence="7" type="ORF">CYMTET_32909</name>
</gene>
<dbReference type="PROSITE" id="PS50072">
    <property type="entry name" value="CSA_PPIASE_2"/>
    <property type="match status" value="1"/>
</dbReference>
<dbReference type="InterPro" id="IPR020892">
    <property type="entry name" value="Cyclophilin-type_PPIase_CS"/>
</dbReference>
<evidence type="ECO:0000256" key="3">
    <source>
        <dbReference type="ARBA" id="ARBA00023110"/>
    </source>
</evidence>
<dbReference type="Pfam" id="PF00160">
    <property type="entry name" value="Pro_isomerase"/>
    <property type="match status" value="2"/>
</dbReference>
<comment type="similarity">
    <text evidence="2 5">Belongs to the cyclophilin-type PPIase family.</text>
</comment>
<keyword evidence="4 5" id="KW-0413">Isomerase</keyword>
<dbReference type="InterPro" id="IPR029000">
    <property type="entry name" value="Cyclophilin-like_dom_sf"/>
</dbReference>
<dbReference type="PANTHER" id="PTHR11071:SF561">
    <property type="entry name" value="PEPTIDYL-PROLYL CIS-TRANS ISOMERASE D-RELATED"/>
    <property type="match status" value="1"/>
</dbReference>
<protein>
    <recommendedName>
        <fullName evidence="5">Peptidyl-prolyl cis-trans isomerase</fullName>
        <shortName evidence="5">PPIase</shortName>
        <ecNumber evidence="5">5.2.1.8</ecNumber>
    </recommendedName>
</protein>
<dbReference type="GO" id="GO:0005737">
    <property type="term" value="C:cytoplasm"/>
    <property type="evidence" value="ECO:0007669"/>
    <property type="project" value="TreeGrafter"/>
</dbReference>
<dbReference type="Gene3D" id="2.40.100.10">
    <property type="entry name" value="Cyclophilin-like"/>
    <property type="match status" value="2"/>
</dbReference>
<dbReference type="AlphaFoldDB" id="A0AAE0KRG9"/>
<organism evidence="7 8">
    <name type="scientific">Cymbomonas tetramitiformis</name>
    <dbReference type="NCBI Taxonomy" id="36881"/>
    <lineage>
        <taxon>Eukaryota</taxon>
        <taxon>Viridiplantae</taxon>
        <taxon>Chlorophyta</taxon>
        <taxon>Pyramimonadophyceae</taxon>
        <taxon>Pyramimonadales</taxon>
        <taxon>Pyramimonadaceae</taxon>
        <taxon>Cymbomonas</taxon>
    </lineage>
</organism>
<comment type="caution">
    <text evidence="7">The sequence shown here is derived from an EMBL/GenBank/DDBJ whole genome shotgun (WGS) entry which is preliminary data.</text>
</comment>
<evidence type="ECO:0000256" key="2">
    <source>
        <dbReference type="ARBA" id="ARBA00007365"/>
    </source>
</evidence>
<evidence type="ECO:0000256" key="1">
    <source>
        <dbReference type="ARBA" id="ARBA00000971"/>
    </source>
</evidence>
<dbReference type="GO" id="GO:0003755">
    <property type="term" value="F:peptidyl-prolyl cis-trans isomerase activity"/>
    <property type="evidence" value="ECO:0007669"/>
    <property type="project" value="UniProtKB-UniRule"/>
</dbReference>
<evidence type="ECO:0000256" key="5">
    <source>
        <dbReference type="RuleBase" id="RU363019"/>
    </source>
</evidence>
<feature type="domain" description="PPIase cyclophilin-type" evidence="6">
    <location>
        <begin position="10"/>
        <end position="235"/>
    </location>
</feature>
<dbReference type="EMBL" id="LGRX02019880">
    <property type="protein sequence ID" value="KAK3258033.1"/>
    <property type="molecule type" value="Genomic_DNA"/>
</dbReference>
<proteinExistence type="inferred from homology"/>
<dbReference type="GO" id="GO:0006457">
    <property type="term" value="P:protein folding"/>
    <property type="evidence" value="ECO:0007669"/>
    <property type="project" value="InterPro"/>
</dbReference>
<name>A0AAE0KRG9_9CHLO</name>
<dbReference type="SUPFAM" id="SSF50891">
    <property type="entry name" value="Cyclophilin-like"/>
    <property type="match status" value="2"/>
</dbReference>
<keyword evidence="3 5" id="KW-0697">Rotamase</keyword>
<evidence type="ECO:0000313" key="8">
    <source>
        <dbReference type="Proteomes" id="UP001190700"/>
    </source>
</evidence>
<accession>A0AAE0KRG9</accession>
<sequence length="266" mass="28607">MASKKNPKVYFDIQVGRSHLGRVTMELYADSVPRTAENFRQLCTGEGGIGAKTRKPLHYKNCPFHRLIPGFMLQGGDFTNKDGSGGESIYGGKFADESLIPTGKCRHNAAGTLSMANCGPNSNGSQFFITFKSTPHLDGKVMEVDTLEPSTLGRWCPEVDQQAKHVGDGVEVDTLEPNTWAGCGWIQELVGGGFAQHEVFGKVIEGLDIVKQLEDIPTGASAKPLTDVIIADSGEVDENSKVSLQHPSDLPGKMGKMQCPCVLGRG</sequence>
<dbReference type="FunFam" id="2.40.100.10:FF:000025">
    <property type="entry name" value="Peptidyl-prolyl cis-trans isomerase CYP19-2"/>
    <property type="match status" value="1"/>
</dbReference>
<evidence type="ECO:0000259" key="6">
    <source>
        <dbReference type="PROSITE" id="PS50072"/>
    </source>
</evidence>
<reference evidence="7 8" key="1">
    <citation type="journal article" date="2015" name="Genome Biol. Evol.">
        <title>Comparative Genomics of a Bacterivorous Green Alga Reveals Evolutionary Causalities and Consequences of Phago-Mixotrophic Mode of Nutrition.</title>
        <authorList>
            <person name="Burns J.A."/>
            <person name="Paasch A."/>
            <person name="Narechania A."/>
            <person name="Kim E."/>
        </authorList>
    </citation>
    <scope>NUCLEOTIDE SEQUENCE [LARGE SCALE GENOMIC DNA]</scope>
    <source>
        <strain evidence="7 8">PLY_AMNH</strain>
    </source>
</reference>
<dbReference type="PROSITE" id="PS00170">
    <property type="entry name" value="CSA_PPIASE_1"/>
    <property type="match status" value="1"/>
</dbReference>
<dbReference type="PRINTS" id="PR00153">
    <property type="entry name" value="CSAPPISMRASE"/>
</dbReference>
<dbReference type="InterPro" id="IPR002130">
    <property type="entry name" value="Cyclophilin-type_PPIase_dom"/>
</dbReference>
<dbReference type="PANTHER" id="PTHR11071">
    <property type="entry name" value="PEPTIDYL-PROLYL CIS-TRANS ISOMERASE"/>
    <property type="match status" value="1"/>
</dbReference>
<evidence type="ECO:0000256" key="4">
    <source>
        <dbReference type="ARBA" id="ARBA00023235"/>
    </source>
</evidence>
<comment type="function">
    <text evidence="5">PPIases accelerate the folding of proteins. It catalyzes the cis-trans isomerization of proline imidic peptide bonds in oligopeptides.</text>
</comment>
<keyword evidence="8" id="KW-1185">Reference proteome</keyword>
<comment type="catalytic activity">
    <reaction evidence="1 5">
        <text>[protein]-peptidylproline (omega=180) = [protein]-peptidylproline (omega=0)</text>
        <dbReference type="Rhea" id="RHEA:16237"/>
        <dbReference type="Rhea" id="RHEA-COMP:10747"/>
        <dbReference type="Rhea" id="RHEA-COMP:10748"/>
        <dbReference type="ChEBI" id="CHEBI:83833"/>
        <dbReference type="ChEBI" id="CHEBI:83834"/>
        <dbReference type="EC" id="5.2.1.8"/>
    </reaction>
</comment>
<dbReference type="Proteomes" id="UP001190700">
    <property type="component" value="Unassembled WGS sequence"/>
</dbReference>
<dbReference type="EC" id="5.2.1.8" evidence="5"/>
<dbReference type="GO" id="GO:0016018">
    <property type="term" value="F:cyclosporin A binding"/>
    <property type="evidence" value="ECO:0007669"/>
    <property type="project" value="TreeGrafter"/>
</dbReference>
<evidence type="ECO:0000313" key="7">
    <source>
        <dbReference type="EMBL" id="KAK3258033.1"/>
    </source>
</evidence>